<evidence type="ECO:0000313" key="3">
    <source>
        <dbReference type="Proteomes" id="UP001241747"/>
    </source>
</evidence>
<evidence type="ECO:0008006" key="4">
    <source>
        <dbReference type="Google" id="ProtNLM"/>
    </source>
</evidence>
<feature type="compositionally biased region" description="Polar residues" evidence="1">
    <location>
        <begin position="1"/>
        <end position="13"/>
    </location>
</feature>
<feature type="region of interest" description="Disordered" evidence="1">
    <location>
        <begin position="1"/>
        <end position="23"/>
    </location>
</feature>
<evidence type="ECO:0000256" key="1">
    <source>
        <dbReference type="SAM" id="MobiDB-lite"/>
    </source>
</evidence>
<protein>
    <recommendedName>
        <fullName evidence="4">DUF2934 domain-containing protein</fullName>
    </recommendedName>
</protein>
<accession>A0ABU0LE29</accession>
<dbReference type="Pfam" id="PF11154">
    <property type="entry name" value="DUF2934"/>
    <property type="match status" value="1"/>
</dbReference>
<keyword evidence="3" id="KW-1185">Reference proteome</keyword>
<proteinExistence type="predicted"/>
<sequence length="65" mass="7241">MSNAAETAGNSARSVPGIDGLSLTERDQIRRRARAIWREEGCPNGRDREHWALAELQVLKSALRP</sequence>
<reference evidence="2 3" key="1">
    <citation type="submission" date="2023-07" db="EMBL/GenBank/DDBJ databases">
        <title>Genomic Encyclopedia of Type Strains, Phase IV (KMG-IV): sequencing the most valuable type-strain genomes for metagenomic binning, comparative biology and taxonomic classification.</title>
        <authorList>
            <person name="Goeker M."/>
        </authorList>
    </citation>
    <scope>NUCLEOTIDE SEQUENCE [LARGE SCALE GENOMIC DNA]</scope>
    <source>
        <strain evidence="2 3">DSM 3770</strain>
    </source>
</reference>
<gene>
    <name evidence="2" type="ORF">QOZ94_002202</name>
</gene>
<dbReference type="RefSeq" id="WP_237344125.1">
    <property type="nucleotide sequence ID" value="NZ_JABWGX010000002.1"/>
</dbReference>
<organism evidence="2 3">
    <name type="scientific">Xanthobacter agilis</name>
    <dbReference type="NCBI Taxonomy" id="47492"/>
    <lineage>
        <taxon>Bacteria</taxon>
        <taxon>Pseudomonadati</taxon>
        <taxon>Pseudomonadota</taxon>
        <taxon>Alphaproteobacteria</taxon>
        <taxon>Hyphomicrobiales</taxon>
        <taxon>Xanthobacteraceae</taxon>
        <taxon>Xanthobacter</taxon>
    </lineage>
</organism>
<dbReference type="InterPro" id="IPR021327">
    <property type="entry name" value="DUF2934"/>
</dbReference>
<dbReference type="EMBL" id="JAUSVY010000004">
    <property type="protein sequence ID" value="MDQ0505406.1"/>
    <property type="molecule type" value="Genomic_DNA"/>
</dbReference>
<dbReference type="Proteomes" id="UP001241747">
    <property type="component" value="Unassembled WGS sequence"/>
</dbReference>
<name>A0ABU0LE29_XANAG</name>
<comment type="caution">
    <text evidence="2">The sequence shown here is derived from an EMBL/GenBank/DDBJ whole genome shotgun (WGS) entry which is preliminary data.</text>
</comment>
<evidence type="ECO:0000313" key="2">
    <source>
        <dbReference type="EMBL" id="MDQ0505406.1"/>
    </source>
</evidence>